<gene>
    <name evidence="2" type="ORF">FM114_05310</name>
</gene>
<accession>A0A1R4J355</accession>
<feature type="domain" description="DUF2249" evidence="1">
    <location>
        <begin position="31"/>
        <end position="95"/>
    </location>
</feature>
<dbReference type="Proteomes" id="UP000188342">
    <property type="component" value="Unassembled WGS sequence"/>
</dbReference>
<organism evidence="2 3">
    <name type="scientific">Luteococcus japonicus LSP_Lj1</name>
    <dbReference type="NCBI Taxonomy" id="1255658"/>
    <lineage>
        <taxon>Bacteria</taxon>
        <taxon>Bacillati</taxon>
        <taxon>Actinomycetota</taxon>
        <taxon>Actinomycetes</taxon>
        <taxon>Propionibacteriales</taxon>
        <taxon>Propionibacteriaceae</taxon>
        <taxon>Luteococcus</taxon>
    </lineage>
</organism>
<dbReference type="EMBL" id="FUKQ01000018">
    <property type="protein sequence ID" value="SJN26541.1"/>
    <property type="molecule type" value="Genomic_DNA"/>
</dbReference>
<dbReference type="Pfam" id="PF10006">
    <property type="entry name" value="DUF2249"/>
    <property type="match status" value="1"/>
</dbReference>
<evidence type="ECO:0000259" key="1">
    <source>
        <dbReference type="Pfam" id="PF10006"/>
    </source>
</evidence>
<evidence type="ECO:0000313" key="2">
    <source>
        <dbReference type="EMBL" id="SJN26541.1"/>
    </source>
</evidence>
<evidence type="ECO:0000313" key="3">
    <source>
        <dbReference type="Proteomes" id="UP000188342"/>
    </source>
</evidence>
<dbReference type="OrthoDB" id="8451629at2"/>
<dbReference type="STRING" id="1255658.FM114_05310"/>
<name>A0A1R4J355_9ACTN</name>
<protein>
    <submittedName>
        <fullName evidence="2">Cobalt-zinc-cadmium resistance protein CzcD</fullName>
    </submittedName>
</protein>
<dbReference type="AlphaFoldDB" id="A0A1R4J355"/>
<dbReference type="InterPro" id="IPR018720">
    <property type="entry name" value="DUF2249"/>
</dbReference>
<dbReference type="RefSeq" id="WP_094764133.1">
    <property type="nucleotide sequence ID" value="NZ_FUKQ01000018.1"/>
</dbReference>
<reference evidence="2 3" key="1">
    <citation type="submission" date="2017-02" db="EMBL/GenBank/DDBJ databases">
        <authorList>
            <person name="Peterson S.W."/>
        </authorList>
    </citation>
    <scope>NUCLEOTIDE SEQUENCE [LARGE SCALE GENOMIC DNA]</scope>
    <source>
        <strain evidence="2 3">LSP_Lj1</strain>
    </source>
</reference>
<keyword evidence="3" id="KW-1185">Reference proteome</keyword>
<sequence>MTTELPLANQSGGCGCGHEHEIEVPTLVAGQIPHAVRHGAIIGALGQLPSGGRMDLVAPHVPTPLLDQIEQLFPGVYSTQVIDPTPQAYRIRFTKA</sequence>
<proteinExistence type="predicted"/>